<dbReference type="EMBL" id="JAGSCS010000001">
    <property type="protein sequence ID" value="MBR0574907.1"/>
    <property type="molecule type" value="Genomic_DNA"/>
</dbReference>
<protein>
    <submittedName>
        <fullName evidence="2">Uncharacterized protein</fullName>
    </submittedName>
</protein>
<accession>A0A941CMQ3</accession>
<evidence type="ECO:0000313" key="3">
    <source>
        <dbReference type="Proteomes" id="UP000675379"/>
    </source>
</evidence>
<evidence type="ECO:0000313" key="2">
    <source>
        <dbReference type="EMBL" id="MBR0574907.1"/>
    </source>
</evidence>
<dbReference type="Proteomes" id="UP000675379">
    <property type="component" value="Unassembled WGS sequence"/>
</dbReference>
<keyword evidence="3" id="KW-1185">Reference proteome</keyword>
<comment type="caution">
    <text evidence="2">The sequence shown here is derived from an EMBL/GenBank/DDBJ whole genome shotgun (WGS) entry which is preliminary data.</text>
</comment>
<reference evidence="2" key="1">
    <citation type="submission" date="2021-04" db="EMBL/GenBank/DDBJ databases">
        <title>Proteiniclasticum sedimins sp. nov., an obligate anaerobic bacterium isolated from anaerobic sludge.</title>
        <authorList>
            <person name="Liu J."/>
        </authorList>
    </citation>
    <scope>NUCLEOTIDE SEQUENCE</scope>
    <source>
        <strain evidence="2">BAD-10</strain>
    </source>
</reference>
<gene>
    <name evidence="2" type="ORF">KCG48_00995</name>
</gene>
<name>A0A941CMQ3_9CLOT</name>
<evidence type="ECO:0000256" key="1">
    <source>
        <dbReference type="SAM" id="MobiDB-lite"/>
    </source>
</evidence>
<dbReference type="RefSeq" id="WP_211799421.1">
    <property type="nucleotide sequence ID" value="NZ_JAGSCS010000001.1"/>
</dbReference>
<dbReference type="AlphaFoldDB" id="A0A941CMQ3"/>
<proteinExistence type="predicted"/>
<organism evidence="2 3">
    <name type="scientific">Proteiniclasticum sediminis</name>
    <dbReference type="NCBI Taxonomy" id="2804028"/>
    <lineage>
        <taxon>Bacteria</taxon>
        <taxon>Bacillati</taxon>
        <taxon>Bacillota</taxon>
        <taxon>Clostridia</taxon>
        <taxon>Eubacteriales</taxon>
        <taxon>Clostridiaceae</taxon>
        <taxon>Proteiniclasticum</taxon>
    </lineage>
</organism>
<sequence>MDFLEIILLILVFGISAATKRNQKARKTSSEGKPAPTPEKLQAQQRQKEAVETFLRQLTGEQLYPRRPPTTVKPSSPPPKPENMDKAYYDKFWAEEALDEAAMEERSRIDAEKWQKEMEKDYAINDAPVPEETPMTVTVLLEEEEGETLFQFSDARMGFIWHEVLEKPKALQKRSPYPHQGAR</sequence>
<feature type="region of interest" description="Disordered" evidence="1">
    <location>
        <begin position="20"/>
        <end position="85"/>
    </location>
</feature>